<protein>
    <submittedName>
        <fullName evidence="2">AAA domain-containing protein</fullName>
    </submittedName>
</protein>
<dbReference type="AlphaFoldDB" id="A0A1N6IA50"/>
<dbReference type="OrthoDB" id="9795565at2"/>
<dbReference type="Gene3D" id="3.40.50.300">
    <property type="entry name" value="P-loop containing nucleotide triphosphate hydrolases"/>
    <property type="match status" value="1"/>
</dbReference>
<reference evidence="3" key="1">
    <citation type="submission" date="2016-12" db="EMBL/GenBank/DDBJ databases">
        <authorList>
            <person name="Varghese N."/>
            <person name="Submissions S."/>
        </authorList>
    </citation>
    <scope>NUCLEOTIDE SEQUENCE [LARGE SCALE GENOMIC DNA]</scope>
    <source>
        <strain evidence="3">DSM 16779</strain>
    </source>
</reference>
<sequence>MSQTLTEIAQKLIDTNKKVQLIYAFNGIGKTRLSREVKELIAPKSPETEEDTGIKIMYYNAFTEDLFYWDNDLTGDVDRKLLVRPNAYTDLALSFLKDENQDGNIIINFQHYATSSITPIFNDDFTEITFSYFSGGDNSEPNIKISKGEESNFIWCIFYSLIEQITKLLNDKEEDRSTDKFNELEYIFIDDPVSSLDDNNLIELAVAIAKLVKTSESNKLKFIITTHNPLFYNVISNELNNKQANKNPEIVTNSGVMKRWIYEENQSIKYKLKKQNDGRYNLIQLDRKTPFSYHLHLLLELQKAKNNDQIEKYHFNFLRNVLEKTATFLGFDKWEELLPKIADNSPDPFANRILNLSSHSAHAGEELAEVQENDKIKFIELIDFLETEYKFSNLIAPNVTI</sequence>
<dbReference type="EMBL" id="FSRQ01000003">
    <property type="protein sequence ID" value="SIO28880.1"/>
    <property type="molecule type" value="Genomic_DNA"/>
</dbReference>
<evidence type="ECO:0000259" key="1">
    <source>
        <dbReference type="Pfam" id="PF13166"/>
    </source>
</evidence>
<dbReference type="InterPro" id="IPR026866">
    <property type="entry name" value="CR006_AAA"/>
</dbReference>
<dbReference type="Pfam" id="PF13166">
    <property type="entry name" value="AAA_13"/>
    <property type="match status" value="1"/>
</dbReference>
<proteinExistence type="predicted"/>
<dbReference type="SUPFAM" id="SSF52540">
    <property type="entry name" value="P-loop containing nucleoside triphosphate hydrolases"/>
    <property type="match status" value="1"/>
</dbReference>
<gene>
    <name evidence="2" type="ORF">SAMN05421769_3205</name>
</gene>
<name>A0A1N6IA50_9FLAO</name>
<dbReference type="RefSeq" id="WP_074231474.1">
    <property type="nucleotide sequence ID" value="NZ_FSRQ01000003.1"/>
</dbReference>
<feature type="domain" description="Protein CR006 P-loop" evidence="1">
    <location>
        <begin position="136"/>
        <end position="373"/>
    </location>
</feature>
<dbReference type="Proteomes" id="UP000184782">
    <property type="component" value="Unassembled WGS sequence"/>
</dbReference>
<evidence type="ECO:0000313" key="3">
    <source>
        <dbReference type="Proteomes" id="UP000184782"/>
    </source>
</evidence>
<organism evidence="2 3">
    <name type="scientific">Chryseobacterium scophthalmum</name>
    <dbReference type="NCBI Taxonomy" id="59733"/>
    <lineage>
        <taxon>Bacteria</taxon>
        <taxon>Pseudomonadati</taxon>
        <taxon>Bacteroidota</taxon>
        <taxon>Flavobacteriia</taxon>
        <taxon>Flavobacteriales</taxon>
        <taxon>Weeksellaceae</taxon>
        <taxon>Chryseobacterium group</taxon>
        <taxon>Chryseobacterium</taxon>
    </lineage>
</organism>
<evidence type="ECO:0000313" key="2">
    <source>
        <dbReference type="EMBL" id="SIO28880.1"/>
    </source>
</evidence>
<keyword evidence="3" id="KW-1185">Reference proteome</keyword>
<dbReference type="STRING" id="59733.SAMN05421769_3205"/>
<dbReference type="InterPro" id="IPR027417">
    <property type="entry name" value="P-loop_NTPase"/>
</dbReference>
<accession>A0A1N6IA50</accession>